<gene>
    <name evidence="1" type="ORF">F2Q68_00008661</name>
</gene>
<dbReference type="EMBL" id="QGKW02000717">
    <property type="protein sequence ID" value="KAF2597813.1"/>
    <property type="molecule type" value="Genomic_DNA"/>
</dbReference>
<name>A0A8S9KWW2_BRACR</name>
<evidence type="ECO:0000313" key="2">
    <source>
        <dbReference type="Proteomes" id="UP000712281"/>
    </source>
</evidence>
<accession>A0A8S9KWW2</accession>
<organism evidence="1 2">
    <name type="scientific">Brassica cretica</name>
    <name type="common">Mustard</name>
    <dbReference type="NCBI Taxonomy" id="69181"/>
    <lineage>
        <taxon>Eukaryota</taxon>
        <taxon>Viridiplantae</taxon>
        <taxon>Streptophyta</taxon>
        <taxon>Embryophyta</taxon>
        <taxon>Tracheophyta</taxon>
        <taxon>Spermatophyta</taxon>
        <taxon>Magnoliopsida</taxon>
        <taxon>eudicotyledons</taxon>
        <taxon>Gunneridae</taxon>
        <taxon>Pentapetalae</taxon>
        <taxon>rosids</taxon>
        <taxon>malvids</taxon>
        <taxon>Brassicales</taxon>
        <taxon>Brassicaceae</taxon>
        <taxon>Brassiceae</taxon>
        <taxon>Brassica</taxon>
    </lineage>
</organism>
<reference evidence="1" key="1">
    <citation type="submission" date="2019-12" db="EMBL/GenBank/DDBJ databases">
        <title>Genome sequencing and annotation of Brassica cretica.</title>
        <authorList>
            <person name="Studholme D.J."/>
            <person name="Sarris P.F."/>
        </authorList>
    </citation>
    <scope>NUCLEOTIDE SEQUENCE</scope>
    <source>
        <strain evidence="1">PFS-001/15</strain>
        <tissue evidence="1">Leaf</tissue>
    </source>
</reference>
<sequence length="176" mass="20057">MIVGVLIQDVRTENRTMRSRFLFQLGSIAVVSDARLKRDHQQLICISFLVFGVFRQCSRHNREGSDQPQRIGYRELGEKLEHTLIWSKKGLRYWELTVRDQTRVYRGGTLEIAITQQAAQSVSYPIKTQNGRGKIKVRKDYAAAEVCSRRGDVLGSVVLLRGMSQIVLESSSTIDD</sequence>
<evidence type="ECO:0000313" key="1">
    <source>
        <dbReference type="EMBL" id="KAF2597813.1"/>
    </source>
</evidence>
<proteinExistence type="predicted"/>
<dbReference type="AlphaFoldDB" id="A0A8S9KWW2"/>
<protein>
    <submittedName>
        <fullName evidence="1">Uncharacterized protein</fullName>
    </submittedName>
</protein>
<dbReference type="Proteomes" id="UP000712281">
    <property type="component" value="Unassembled WGS sequence"/>
</dbReference>
<comment type="caution">
    <text evidence="1">The sequence shown here is derived from an EMBL/GenBank/DDBJ whole genome shotgun (WGS) entry which is preliminary data.</text>
</comment>